<reference evidence="1 2" key="1">
    <citation type="submission" date="2014-08" db="EMBL/GenBank/DDBJ databases">
        <title>Complete genome of a marine bacteria Jeotgalibacillus malaysiensis.</title>
        <authorList>
            <person name="Yaakop A.S."/>
            <person name="Chan K.-G."/>
            <person name="Goh K.M."/>
        </authorList>
    </citation>
    <scope>NUCLEOTIDE SEQUENCE [LARGE SCALE GENOMIC DNA]</scope>
    <source>
        <strain evidence="1 2">D5</strain>
        <plasmid evidence="2">Plasmid</plasmid>
    </source>
</reference>
<geneLocation type="plasmid" evidence="2"/>
<dbReference type="Proteomes" id="UP000031449">
    <property type="component" value="Plasmid unnamed"/>
</dbReference>
<sequence length="188" mass="22474">MFTFQLTPKYLPNGRIDDYKKKYGERFGELIIATLSYQDIQAVMSVSSDTERVYAKIKHPVSQRIVDKRYNVPDLLTIESILFHAVRQSFPNITFPFESNNHYLSFLIFTEEKAELKIHSVYTQLLDDISDAFPFQLRYTIKPDRNEIDIIVYYACSDYEQKKIFSEMVNERLHETFKDFDRVNYFDW</sequence>
<evidence type="ECO:0000313" key="2">
    <source>
        <dbReference type="Proteomes" id="UP000031449"/>
    </source>
</evidence>
<keyword evidence="2" id="KW-1185">Reference proteome</keyword>
<keyword evidence="1" id="KW-0614">Plasmid</keyword>
<proteinExistence type="predicted"/>
<dbReference type="AlphaFoldDB" id="A0A0B5AX83"/>
<dbReference type="KEGG" id="jeo:JMA_39790"/>
<dbReference type="BioCyc" id="JESP1508404:G14D9-13263-MONOMER"/>
<evidence type="ECO:0000313" key="1">
    <source>
        <dbReference type="EMBL" id="AJD93297.1"/>
    </source>
</evidence>
<accession>A0A0B5AX83</accession>
<organism evidence="1 2">
    <name type="scientific">Jeotgalibacillus malaysiensis</name>
    <dbReference type="NCBI Taxonomy" id="1508404"/>
    <lineage>
        <taxon>Bacteria</taxon>
        <taxon>Bacillati</taxon>
        <taxon>Bacillota</taxon>
        <taxon>Bacilli</taxon>
        <taxon>Bacillales</taxon>
        <taxon>Caryophanaceae</taxon>
        <taxon>Jeotgalibacillus</taxon>
    </lineage>
</organism>
<dbReference type="EMBL" id="CP009417">
    <property type="protein sequence ID" value="AJD93297.1"/>
    <property type="molecule type" value="Genomic_DNA"/>
</dbReference>
<name>A0A0B5AX83_9BACL</name>
<gene>
    <name evidence="1" type="ORF">JMA_39790</name>
</gene>
<protein>
    <submittedName>
        <fullName evidence="1">Uncharacterized protein</fullName>
    </submittedName>
</protein>
<dbReference type="HOGENOM" id="CLU_1466349_0_0_9"/>